<dbReference type="PATRIC" id="fig|479117.4.peg.1457"/>
<dbReference type="EMBL" id="LQQC01000010">
    <property type="protein sequence ID" value="KXZ58421.1"/>
    <property type="molecule type" value="Genomic_DNA"/>
</dbReference>
<evidence type="ECO:0000313" key="2">
    <source>
        <dbReference type="EMBL" id="KXZ58421.1"/>
    </source>
</evidence>
<feature type="domain" description="Metallo-beta-lactamase" evidence="1">
    <location>
        <begin position="22"/>
        <end position="189"/>
    </location>
</feature>
<dbReference type="InterPro" id="IPR036866">
    <property type="entry name" value="RibonucZ/Hydroxyglut_hydro"/>
</dbReference>
<proteinExistence type="predicted"/>
<dbReference type="Gene3D" id="3.60.15.10">
    <property type="entry name" value="Ribonuclease Z/Hydroxyacylglutathione hydrolase-like"/>
    <property type="match status" value="1"/>
</dbReference>
<dbReference type="EC" id="3.1.2.6" evidence="2"/>
<keyword evidence="2" id="KW-0378">Hydrolase</keyword>
<dbReference type="Pfam" id="PF00753">
    <property type="entry name" value="Lactamase_B"/>
    <property type="match status" value="1"/>
</dbReference>
<dbReference type="AlphaFoldDB" id="A0A150H8S0"/>
<keyword evidence="3" id="KW-1185">Reference proteome</keyword>
<dbReference type="PANTHER" id="PTHR46233:SF1">
    <property type="entry name" value="CONSERVED PROTEIN"/>
    <property type="match status" value="1"/>
</dbReference>
<dbReference type="InterPro" id="IPR001279">
    <property type="entry name" value="Metallo-B-lactamas"/>
</dbReference>
<comment type="caution">
    <text evidence="2">The sequence shown here is derived from an EMBL/GenBank/DDBJ whole genome shotgun (WGS) entry which is preliminary data.</text>
</comment>
<dbReference type="PANTHER" id="PTHR46233">
    <property type="entry name" value="HYDROXYACYLGLUTATHIONE HYDROLASE GLOC"/>
    <property type="match status" value="1"/>
</dbReference>
<gene>
    <name evidence="2" type="primary">gloB_1</name>
    <name evidence="2" type="ORF">Bravens_01470</name>
</gene>
<evidence type="ECO:0000313" key="3">
    <source>
        <dbReference type="Proteomes" id="UP000243589"/>
    </source>
</evidence>
<dbReference type="InterPro" id="IPR051453">
    <property type="entry name" value="MBL_Glyoxalase_II"/>
</dbReference>
<accession>A0A150H8S0</accession>
<dbReference type="Proteomes" id="UP000243589">
    <property type="component" value="Unassembled WGS sequence"/>
</dbReference>
<name>A0A150H8S0_9MICO</name>
<reference evidence="2 3" key="1">
    <citation type="submission" date="2016-01" db="EMBL/GenBank/DDBJ databases">
        <title>Use of Whole Genome Sequencing to ascertain that Brevibacterium massiliense (Roux, Raoult 2009) is a later heterotypic synonym of Brevibacterium ravenspurgense (Mages 2008).</title>
        <authorList>
            <person name="Bernier A.-M."/>
            <person name="Burdz T."/>
            <person name="Huynh C."/>
            <person name="Pachecho A.L."/>
            <person name="Wiebe D."/>
            <person name="Bonner C."/>
            <person name="Bernard K."/>
        </authorList>
    </citation>
    <scope>NUCLEOTIDE SEQUENCE [LARGE SCALE GENOMIC DNA]</scope>
    <source>
        <strain evidence="2 3">CCUG56047</strain>
    </source>
</reference>
<dbReference type="RefSeq" id="WP_062021850.1">
    <property type="nucleotide sequence ID" value="NZ_LQQC01000010.1"/>
</dbReference>
<dbReference type="SUPFAM" id="SSF56281">
    <property type="entry name" value="Metallo-hydrolase/oxidoreductase"/>
    <property type="match status" value="1"/>
</dbReference>
<sequence length="210" mass="22863">MTENTINTPALEIRWIAVSDMENNVYLVTHRDSGARLLVDAADDWSAIKQFIGDAPVERVLTTHRHWDHVRALADALADTGAVSAAGEYDADAIEEESGAVITERLKHGETITVGDVAIEIVHLRGHTPGSIALIIRDGDDTVLISGDSLFPGGPGKTWSAEDFTSLMADLRTRIFDVLPDSTVVLPGHGAHTTIGTERPHLDEWQERGW</sequence>
<dbReference type="SMART" id="SM00849">
    <property type="entry name" value="Lactamase_B"/>
    <property type="match status" value="1"/>
</dbReference>
<dbReference type="CDD" id="cd06262">
    <property type="entry name" value="metallo-hydrolase-like_MBL-fold"/>
    <property type="match status" value="1"/>
</dbReference>
<protein>
    <submittedName>
        <fullName evidence="2">Hydroxyacylglutathione hydrolase</fullName>
        <ecNumber evidence="2">3.1.2.6</ecNumber>
    </submittedName>
</protein>
<evidence type="ECO:0000259" key="1">
    <source>
        <dbReference type="SMART" id="SM00849"/>
    </source>
</evidence>
<organism evidence="2 3">
    <name type="scientific">Brevibacterium ravenspurgense</name>
    <dbReference type="NCBI Taxonomy" id="479117"/>
    <lineage>
        <taxon>Bacteria</taxon>
        <taxon>Bacillati</taxon>
        <taxon>Actinomycetota</taxon>
        <taxon>Actinomycetes</taxon>
        <taxon>Micrococcales</taxon>
        <taxon>Brevibacteriaceae</taxon>
        <taxon>Brevibacterium</taxon>
    </lineage>
</organism>
<dbReference type="GO" id="GO:0004416">
    <property type="term" value="F:hydroxyacylglutathione hydrolase activity"/>
    <property type="evidence" value="ECO:0007669"/>
    <property type="project" value="UniProtKB-EC"/>
</dbReference>